<feature type="domain" description="Disease resistance N-terminal" evidence="8">
    <location>
        <begin position="12"/>
        <end position="92"/>
    </location>
</feature>
<keyword evidence="5" id="KW-0611">Plant defense</keyword>
<evidence type="ECO:0000259" key="7">
    <source>
        <dbReference type="Pfam" id="PF00931"/>
    </source>
</evidence>
<dbReference type="Gene3D" id="3.40.50.300">
    <property type="entry name" value="P-loop containing nucleotide triphosphate hydrolases"/>
    <property type="match status" value="1"/>
</dbReference>
<dbReference type="Pfam" id="PF23559">
    <property type="entry name" value="WHD_DRP"/>
    <property type="match status" value="1"/>
</dbReference>
<dbReference type="InterPro" id="IPR044974">
    <property type="entry name" value="Disease_R_plants"/>
</dbReference>
<keyword evidence="2" id="KW-0433">Leucine-rich repeat</keyword>
<protein>
    <submittedName>
        <fullName evidence="11">Uncharacterized protein</fullName>
    </submittedName>
</protein>
<organism evidence="11 12">
    <name type="scientific">Urochloa decumbens</name>
    <dbReference type="NCBI Taxonomy" id="240449"/>
    <lineage>
        <taxon>Eukaryota</taxon>
        <taxon>Viridiplantae</taxon>
        <taxon>Streptophyta</taxon>
        <taxon>Embryophyta</taxon>
        <taxon>Tracheophyta</taxon>
        <taxon>Spermatophyta</taxon>
        <taxon>Magnoliopsida</taxon>
        <taxon>Liliopsida</taxon>
        <taxon>Poales</taxon>
        <taxon>Poaceae</taxon>
        <taxon>PACMAD clade</taxon>
        <taxon>Panicoideae</taxon>
        <taxon>Panicodae</taxon>
        <taxon>Paniceae</taxon>
        <taxon>Melinidinae</taxon>
        <taxon>Urochloa</taxon>
    </lineage>
</organism>
<evidence type="ECO:0000313" key="12">
    <source>
        <dbReference type="Proteomes" id="UP001497457"/>
    </source>
</evidence>
<keyword evidence="12" id="KW-1185">Reference proteome</keyword>
<comment type="similarity">
    <text evidence="1">Belongs to the disease resistance NB-LRR family.</text>
</comment>
<dbReference type="InterPro" id="IPR042197">
    <property type="entry name" value="Apaf_helical"/>
</dbReference>
<accession>A0ABC9C0E8</accession>
<sequence length="951" mass="108397">MVGVTASALMGVLEPLLGNLSSMLSQEFDKIKNVHNQIEFLRDELLSMSATLETMSEPEEQNPQAQVWMGQLRDLSYDIEDRIETFMFLGQDNTSDGFIKKVINVITGLKKRYDIGNQISELKDRALEISDRRKRYRLDPSVSCPKSVVIDPRLPGLFEESEKLVGIDVQRDKIVNLLTDCTDGHMRKVLSIVGSGGLGKTTLANQVLHKIKIRFDCTAFVSVSRECNVEKVLTDVLLQFSKTESLFTANQNEDNERMHEDLRMRRLEYPQLMEMSRNYLKNKRYLVIIDDIWDTQAWNEIQCAFPQNRLGSRIMTTTRNDDVATFCSFANPDLVYSMKQLDANDSQKLFLARIFKHEDDLPQDMKKVTTEILKKCGGLPLAIVSIASLLASKPTSRQQWERVRDSISSAVEKRPELENIKKILFMSYYQLPHQLKTCFLYLSQFPEDYEIDRSILIRRWIAEGFIAEQRGQSLQDIAENNFNELVNRNMIQPVHIDYNGVPAACRVHDIMLDLIISLAAQENFSTVMNSVKATPLPNIIRRLSLQGNFWQGGNVSSIRSLTVFEPAKRLPPVSEFQVLRVLDIEGPSAQDSGYIEGIGNLIHLRYLRIKDSRISRFEGHVGRLRFLKTLDLEYTLIEQLPTEVTQLNQLVHLFVSHTTKLPKGIGRMVALEELSMLNAIINSPDVLQELEKLEKLKVLNIRWNSADANIDQETIKQSLVNSFCKLGENNLQYLYIQSMDFFCMNFMLNSWCPPPKHMRRFTMDAVVPFFEKVPSWVFTMSQLQSLQIWVETLTAEDVHLLQELHCLTYLNLETTQSLQETVSIRCGGFQRLKVLLFCCMNLSGGLGLKFEAGAAPRIEEIVLSFAAHEVICSNGDGFDTGISHLSTLKGLSVKIYCQQATTRELEVVESAIRSTAALLPKNPVLYIGRRREDEMVNRDGQMEGAGVSENN</sequence>
<feature type="domain" description="NB-ARC" evidence="7">
    <location>
        <begin position="172"/>
        <end position="359"/>
    </location>
</feature>
<evidence type="ECO:0000259" key="10">
    <source>
        <dbReference type="Pfam" id="PF23598"/>
    </source>
</evidence>
<dbReference type="Pfam" id="PF23598">
    <property type="entry name" value="LRR_14"/>
    <property type="match status" value="1"/>
</dbReference>
<evidence type="ECO:0000256" key="3">
    <source>
        <dbReference type="ARBA" id="ARBA00022737"/>
    </source>
</evidence>
<evidence type="ECO:0000256" key="4">
    <source>
        <dbReference type="ARBA" id="ARBA00022741"/>
    </source>
</evidence>
<dbReference type="PANTHER" id="PTHR23155:SF1167">
    <property type="entry name" value="OS08G0412100 PROTEIN"/>
    <property type="match status" value="1"/>
</dbReference>
<keyword evidence="3" id="KW-0677">Repeat</keyword>
<dbReference type="InterPro" id="IPR055414">
    <property type="entry name" value="LRR_R13L4/SHOC2-like"/>
</dbReference>
<keyword evidence="4" id="KW-0547">Nucleotide-binding</keyword>
<dbReference type="Pfam" id="PF00931">
    <property type="entry name" value="NB-ARC"/>
    <property type="match status" value="1"/>
</dbReference>
<dbReference type="Gene3D" id="1.20.5.4130">
    <property type="match status" value="1"/>
</dbReference>
<dbReference type="InterPro" id="IPR002182">
    <property type="entry name" value="NB-ARC"/>
</dbReference>
<dbReference type="CDD" id="cd14798">
    <property type="entry name" value="RX-CC_like"/>
    <property type="match status" value="1"/>
</dbReference>
<name>A0ABC9C0E8_9POAL</name>
<evidence type="ECO:0000256" key="2">
    <source>
        <dbReference type="ARBA" id="ARBA00022614"/>
    </source>
</evidence>
<dbReference type="GO" id="GO:0042742">
    <property type="term" value="P:defense response to bacterium"/>
    <property type="evidence" value="ECO:0007669"/>
    <property type="project" value="UniProtKB-ARBA"/>
</dbReference>
<evidence type="ECO:0000256" key="1">
    <source>
        <dbReference type="ARBA" id="ARBA00008894"/>
    </source>
</evidence>
<evidence type="ECO:0000259" key="9">
    <source>
        <dbReference type="Pfam" id="PF23559"/>
    </source>
</evidence>
<dbReference type="Gene3D" id="3.80.10.10">
    <property type="entry name" value="Ribonuclease Inhibitor"/>
    <property type="match status" value="1"/>
</dbReference>
<feature type="domain" description="Disease resistance R13L4/SHOC-2-like LRR" evidence="10">
    <location>
        <begin position="558"/>
        <end position="924"/>
    </location>
</feature>
<feature type="domain" description="Disease resistance protein winged helix" evidence="9">
    <location>
        <begin position="445"/>
        <end position="515"/>
    </location>
</feature>
<dbReference type="FunFam" id="3.40.50.300:FF:001091">
    <property type="entry name" value="Probable disease resistance protein At1g61300"/>
    <property type="match status" value="1"/>
</dbReference>
<evidence type="ECO:0000256" key="5">
    <source>
        <dbReference type="ARBA" id="ARBA00022821"/>
    </source>
</evidence>
<dbReference type="FunFam" id="1.10.10.10:FF:000322">
    <property type="entry name" value="Probable disease resistance protein At1g63360"/>
    <property type="match status" value="1"/>
</dbReference>
<dbReference type="InterPro" id="IPR041118">
    <property type="entry name" value="Rx_N"/>
</dbReference>
<dbReference type="AlphaFoldDB" id="A0ABC9C0E8"/>
<gene>
    <name evidence="11" type="ORF">URODEC1_LOCUS70800</name>
</gene>
<evidence type="ECO:0000313" key="11">
    <source>
        <dbReference type="EMBL" id="CAL5012270.1"/>
    </source>
</evidence>
<dbReference type="GO" id="GO:0009626">
    <property type="term" value="P:plant-type hypersensitive response"/>
    <property type="evidence" value="ECO:0007669"/>
    <property type="project" value="UniProtKB-ARBA"/>
</dbReference>
<dbReference type="GO" id="GO:0000166">
    <property type="term" value="F:nucleotide binding"/>
    <property type="evidence" value="ECO:0007669"/>
    <property type="project" value="UniProtKB-KW"/>
</dbReference>
<dbReference type="Gene3D" id="1.10.8.430">
    <property type="entry name" value="Helical domain of apoptotic protease-activating factors"/>
    <property type="match status" value="1"/>
</dbReference>
<evidence type="ECO:0000256" key="6">
    <source>
        <dbReference type="ARBA" id="ARBA00023054"/>
    </source>
</evidence>
<reference evidence="11" key="1">
    <citation type="submission" date="2024-10" db="EMBL/GenBank/DDBJ databases">
        <authorList>
            <person name="Ryan C."/>
        </authorList>
    </citation>
    <scope>NUCLEOTIDE SEQUENCE [LARGE SCALE GENOMIC DNA]</scope>
</reference>
<keyword evidence="6" id="KW-0175">Coiled coil</keyword>
<dbReference type="InterPro" id="IPR058922">
    <property type="entry name" value="WHD_DRP"/>
</dbReference>
<dbReference type="PANTHER" id="PTHR23155">
    <property type="entry name" value="DISEASE RESISTANCE PROTEIN RP"/>
    <property type="match status" value="1"/>
</dbReference>
<dbReference type="EMBL" id="OZ075138">
    <property type="protein sequence ID" value="CAL5012270.1"/>
    <property type="molecule type" value="Genomic_DNA"/>
</dbReference>
<dbReference type="SUPFAM" id="SSF52058">
    <property type="entry name" value="L domain-like"/>
    <property type="match status" value="1"/>
</dbReference>
<dbReference type="InterPro" id="IPR038005">
    <property type="entry name" value="RX-like_CC"/>
</dbReference>
<dbReference type="GO" id="GO:0002758">
    <property type="term" value="P:innate immune response-activating signaling pathway"/>
    <property type="evidence" value="ECO:0007669"/>
    <property type="project" value="UniProtKB-ARBA"/>
</dbReference>
<dbReference type="InterPro" id="IPR027417">
    <property type="entry name" value="P-loop_NTPase"/>
</dbReference>
<dbReference type="SUPFAM" id="SSF52540">
    <property type="entry name" value="P-loop containing nucleoside triphosphate hydrolases"/>
    <property type="match status" value="1"/>
</dbReference>
<dbReference type="PRINTS" id="PR00364">
    <property type="entry name" value="DISEASERSIST"/>
</dbReference>
<proteinExistence type="inferred from homology"/>
<dbReference type="InterPro" id="IPR032675">
    <property type="entry name" value="LRR_dom_sf"/>
</dbReference>
<dbReference type="InterPro" id="IPR036388">
    <property type="entry name" value="WH-like_DNA-bd_sf"/>
</dbReference>
<dbReference type="Gene3D" id="1.10.10.10">
    <property type="entry name" value="Winged helix-like DNA-binding domain superfamily/Winged helix DNA-binding domain"/>
    <property type="match status" value="1"/>
</dbReference>
<evidence type="ECO:0000259" key="8">
    <source>
        <dbReference type="Pfam" id="PF18052"/>
    </source>
</evidence>
<dbReference type="Pfam" id="PF18052">
    <property type="entry name" value="Rx_N"/>
    <property type="match status" value="1"/>
</dbReference>
<dbReference type="Proteomes" id="UP001497457">
    <property type="component" value="Chromosome 28b"/>
</dbReference>